<keyword evidence="2" id="KW-1185">Reference proteome</keyword>
<proteinExistence type="predicted"/>
<protein>
    <submittedName>
        <fullName evidence="1">Type VI secretion system effector, Hcp1 family</fullName>
    </submittedName>
</protein>
<dbReference type="SUPFAM" id="SSF141452">
    <property type="entry name" value="Hcp1-like"/>
    <property type="match status" value="1"/>
</dbReference>
<dbReference type="AlphaFoldDB" id="B2JXI7"/>
<accession>B2JXI7</accession>
<dbReference type="eggNOG" id="COG3157">
    <property type="taxonomic scope" value="Bacteria"/>
</dbReference>
<reference evidence="2" key="1">
    <citation type="journal article" date="2014" name="Stand. Genomic Sci.">
        <title>Complete genome sequence of Burkholderia phymatum STM815(T), a broad host range and efficient nitrogen-fixing symbiont of Mimosa species.</title>
        <authorList>
            <person name="Moulin L."/>
            <person name="Klonowska A."/>
            <person name="Caroline B."/>
            <person name="Booth K."/>
            <person name="Vriezen J.A."/>
            <person name="Melkonian R."/>
            <person name="James E.K."/>
            <person name="Young J.P."/>
            <person name="Bena G."/>
            <person name="Hauser L."/>
            <person name="Land M."/>
            <person name="Kyrpides N."/>
            <person name="Bruce D."/>
            <person name="Chain P."/>
            <person name="Copeland A."/>
            <person name="Pitluck S."/>
            <person name="Woyke T."/>
            <person name="Lizotte-Waniewski M."/>
            <person name="Bristow J."/>
            <person name="Riley M."/>
        </authorList>
    </citation>
    <scope>NUCLEOTIDE SEQUENCE [LARGE SCALE GENOMIC DNA]</scope>
    <source>
        <strain evidence="2">DSM 17167 / CIP 108236 / LMG 21445 / STM815</strain>
        <plasmid evidence="2">Plasmid pBPHY02</plasmid>
    </source>
</reference>
<dbReference type="InterPro" id="IPR008514">
    <property type="entry name" value="T6SS_Hcp"/>
</dbReference>
<dbReference type="Proteomes" id="UP000001192">
    <property type="component" value="Plasmid pBPHY02"/>
</dbReference>
<evidence type="ECO:0000313" key="1">
    <source>
        <dbReference type="EMBL" id="ACC76345.1"/>
    </source>
</evidence>
<sequence>MPNCSGCRAYMSVTGKKTGQFQGEGTNAQHADQIRVLAFTMGVTSPRDADTGQATGKRRFQPITIIKEWGAASPQGLEACATNEDLSTVKIEFIKMKATGEEYVSQTVHLTDATIVDISRFIGDAEAAVDLQVGFTDAGGLERWSFMFQKIEVDDADGKTSFVDKW</sequence>
<gene>
    <name evidence="1" type="ordered locus">Bphy_7365</name>
</gene>
<dbReference type="NCBIfam" id="TIGR03344">
    <property type="entry name" value="VI_effect_Hcp1"/>
    <property type="match status" value="1"/>
</dbReference>
<dbReference type="HOGENOM" id="CLU_116190_1_0_4"/>
<dbReference type="InterPro" id="IPR036624">
    <property type="entry name" value="Hcp1-lik_sf"/>
</dbReference>
<dbReference type="EMBL" id="CP001046">
    <property type="protein sequence ID" value="ACC76345.1"/>
    <property type="molecule type" value="Genomic_DNA"/>
</dbReference>
<geneLocation type="plasmid" evidence="1 2">
    <name>pBPHY02</name>
</geneLocation>
<organism evidence="1 2">
    <name type="scientific">Paraburkholderia phymatum (strain DSM 17167 / CIP 108236 / LMG 21445 / STM815)</name>
    <name type="common">Burkholderia phymatum</name>
    <dbReference type="NCBI Taxonomy" id="391038"/>
    <lineage>
        <taxon>Bacteria</taxon>
        <taxon>Pseudomonadati</taxon>
        <taxon>Pseudomonadota</taxon>
        <taxon>Betaproteobacteria</taxon>
        <taxon>Burkholderiales</taxon>
        <taxon>Burkholderiaceae</taxon>
        <taxon>Paraburkholderia</taxon>
    </lineage>
</organism>
<dbReference type="Pfam" id="PF05638">
    <property type="entry name" value="T6SS_HCP"/>
    <property type="match status" value="1"/>
</dbReference>
<dbReference type="Gene3D" id="2.30.110.20">
    <property type="entry name" value="Hcp1-like"/>
    <property type="match status" value="1"/>
</dbReference>
<keyword evidence="1" id="KW-0614">Plasmid</keyword>
<name>B2JXI7_PARP8</name>
<evidence type="ECO:0000313" key="2">
    <source>
        <dbReference type="Proteomes" id="UP000001192"/>
    </source>
</evidence>
<dbReference type="KEGG" id="bph:Bphy_7365"/>